<dbReference type="AlphaFoldDB" id="A0A1Q5P613"/>
<gene>
    <name evidence="1" type="ORF">BLL40_04700</name>
</gene>
<name>A0A1Q5P613_9BACI</name>
<dbReference type="EMBL" id="MRWQ01000004">
    <property type="protein sequence ID" value="OKL37608.1"/>
    <property type="molecule type" value="Genomic_DNA"/>
</dbReference>
<accession>A0A1Q5P613</accession>
<sequence>MGKINLIEPNSYFVESKKAIHIALDKEKSLLAEMPKQNKLDLLRKRKKDTNSVEEYEKIEELEKQLEKEIKFRKPIPLVPAEYKETIQRNVEIEAAELNKQLTELRKELKKQLPYLQDVLLPLLVNVHELKKMRNIPNNINAILDFEFLEEGNFVSANYLVRKINNNEKNKLVEDLKEIISAIESASV</sequence>
<protein>
    <submittedName>
        <fullName evidence="1">Uncharacterized protein</fullName>
    </submittedName>
</protein>
<proteinExistence type="predicted"/>
<dbReference type="RefSeq" id="WP_073710759.1">
    <property type="nucleotide sequence ID" value="NZ_MRWQ01000004.1"/>
</dbReference>
<reference evidence="1 2" key="1">
    <citation type="submission" date="2016-12" db="EMBL/GenBank/DDBJ databases">
        <title>Domibacillus sp. SAOS 44 whole genome sequencing.</title>
        <authorList>
            <person name="Verma A."/>
            <person name="Krishnamurthi S."/>
        </authorList>
    </citation>
    <scope>NUCLEOTIDE SEQUENCE [LARGE SCALE GENOMIC DNA]</scope>
    <source>
        <strain evidence="1 2">SAOS 44</strain>
    </source>
</reference>
<dbReference type="OrthoDB" id="9554311at2"/>
<evidence type="ECO:0000313" key="2">
    <source>
        <dbReference type="Proteomes" id="UP000186524"/>
    </source>
</evidence>
<dbReference type="Proteomes" id="UP000186524">
    <property type="component" value="Unassembled WGS sequence"/>
</dbReference>
<comment type="caution">
    <text evidence="1">The sequence shown here is derived from an EMBL/GenBank/DDBJ whole genome shotgun (WGS) entry which is preliminary data.</text>
</comment>
<evidence type="ECO:0000313" key="1">
    <source>
        <dbReference type="EMBL" id="OKL37608.1"/>
    </source>
</evidence>
<organism evidence="1 2">
    <name type="scientific">Domibacillus mangrovi</name>
    <dbReference type="NCBI Taxonomy" id="1714354"/>
    <lineage>
        <taxon>Bacteria</taxon>
        <taxon>Bacillati</taxon>
        <taxon>Bacillota</taxon>
        <taxon>Bacilli</taxon>
        <taxon>Bacillales</taxon>
        <taxon>Bacillaceae</taxon>
        <taxon>Domibacillus</taxon>
    </lineage>
</organism>
<dbReference type="STRING" id="1714354.BLL40_04700"/>
<keyword evidence="2" id="KW-1185">Reference proteome</keyword>